<dbReference type="Pfam" id="PF18718">
    <property type="entry name" value="CxC5"/>
    <property type="match status" value="1"/>
</dbReference>
<organism evidence="2 3">
    <name type="scientific">Tricholomella constricta</name>
    <dbReference type="NCBI Taxonomy" id="117010"/>
    <lineage>
        <taxon>Eukaryota</taxon>
        <taxon>Fungi</taxon>
        <taxon>Dikarya</taxon>
        <taxon>Basidiomycota</taxon>
        <taxon>Agaricomycotina</taxon>
        <taxon>Agaricomycetes</taxon>
        <taxon>Agaricomycetidae</taxon>
        <taxon>Agaricales</taxon>
        <taxon>Tricholomatineae</taxon>
        <taxon>Lyophyllaceae</taxon>
        <taxon>Tricholomella</taxon>
    </lineage>
</organism>
<sequence length="177" mass="20138">MQLWSAVKDLVWAASDGPPSTITLSRDEQHEVNLFGMKRQQPQEKLAVSMFYPPVSECKSCGSHLHLSTLSRNEVTFYTLHDGARRALSSSFACHSCKITYYHNYYSDGRLRHYYHTSSVPPIILIEEHVYIESQLCEFFTNLSLFAWVSAQNSAANIYNHTLSKFSESSTLSEASE</sequence>
<dbReference type="EMBL" id="JAACJP010000040">
    <property type="protein sequence ID" value="KAF5373315.1"/>
    <property type="molecule type" value="Genomic_DNA"/>
</dbReference>
<evidence type="ECO:0000259" key="1">
    <source>
        <dbReference type="Pfam" id="PF18718"/>
    </source>
</evidence>
<name>A0A8H5GYJ1_9AGAR</name>
<protein>
    <recommendedName>
        <fullName evidence="1">CxC5 like cysteine cluster associated with KDZ domain-containing protein</fullName>
    </recommendedName>
</protein>
<evidence type="ECO:0000313" key="3">
    <source>
        <dbReference type="Proteomes" id="UP000565441"/>
    </source>
</evidence>
<comment type="caution">
    <text evidence="2">The sequence shown here is derived from an EMBL/GenBank/DDBJ whole genome shotgun (WGS) entry which is preliminary data.</text>
</comment>
<evidence type="ECO:0000313" key="2">
    <source>
        <dbReference type="EMBL" id="KAF5373315.1"/>
    </source>
</evidence>
<gene>
    <name evidence="2" type="ORF">D9615_007428</name>
</gene>
<proteinExistence type="predicted"/>
<dbReference type="AlphaFoldDB" id="A0A8H5GYJ1"/>
<dbReference type="InterPro" id="IPR041539">
    <property type="entry name" value="CxC5"/>
</dbReference>
<reference evidence="2 3" key="1">
    <citation type="journal article" date="2020" name="ISME J.">
        <title>Uncovering the hidden diversity of litter-decomposition mechanisms in mushroom-forming fungi.</title>
        <authorList>
            <person name="Floudas D."/>
            <person name="Bentzer J."/>
            <person name="Ahren D."/>
            <person name="Johansson T."/>
            <person name="Persson P."/>
            <person name="Tunlid A."/>
        </authorList>
    </citation>
    <scope>NUCLEOTIDE SEQUENCE [LARGE SCALE GENOMIC DNA]</scope>
    <source>
        <strain evidence="2 3">CBS 661.87</strain>
    </source>
</reference>
<dbReference type="Proteomes" id="UP000565441">
    <property type="component" value="Unassembled WGS sequence"/>
</dbReference>
<keyword evidence="3" id="KW-1185">Reference proteome</keyword>
<dbReference type="OrthoDB" id="3055037at2759"/>
<feature type="domain" description="CxC5 like cysteine cluster associated with KDZ" evidence="1">
    <location>
        <begin position="47"/>
        <end position="163"/>
    </location>
</feature>
<accession>A0A8H5GYJ1</accession>